<dbReference type="Pfam" id="PF00468">
    <property type="entry name" value="Ribosomal_L34"/>
    <property type="match status" value="1"/>
</dbReference>
<keyword evidence="6" id="KW-1185">Reference proteome</keyword>
<protein>
    <recommendedName>
        <fullName evidence="4">Large ribosomal subunit protein bL34m</fullName>
    </recommendedName>
</protein>
<dbReference type="NCBIfam" id="TIGR01030">
    <property type="entry name" value="rpmH_bact"/>
    <property type="match status" value="1"/>
</dbReference>
<dbReference type="eggNOG" id="ENOG502S9HB">
    <property type="taxonomic scope" value="Eukaryota"/>
</dbReference>
<dbReference type="GO" id="GO:0003735">
    <property type="term" value="F:structural constituent of ribosome"/>
    <property type="evidence" value="ECO:0007669"/>
    <property type="project" value="InterPro"/>
</dbReference>
<evidence type="ECO:0000256" key="1">
    <source>
        <dbReference type="ARBA" id="ARBA00010111"/>
    </source>
</evidence>
<dbReference type="Proteomes" id="UP000030762">
    <property type="component" value="Unassembled WGS sequence"/>
</dbReference>
<dbReference type="PROSITE" id="PS00784">
    <property type="entry name" value="RIBOSOMAL_L34"/>
    <property type="match status" value="1"/>
</dbReference>
<comment type="similarity">
    <text evidence="1">Belongs to the bacterial ribosomal protein bL34 family.</text>
</comment>
<accession>T0RAQ0</accession>
<gene>
    <name evidence="5" type="ORF">SDRG_15581</name>
</gene>
<evidence type="ECO:0000256" key="2">
    <source>
        <dbReference type="ARBA" id="ARBA00022980"/>
    </source>
</evidence>
<dbReference type="FunFam" id="1.10.287.3980:FF:000001">
    <property type="entry name" value="Mitochondrial ribosomal protein L34"/>
    <property type="match status" value="1"/>
</dbReference>
<dbReference type="PANTHER" id="PTHR14503:SF4">
    <property type="entry name" value="LARGE RIBOSOMAL SUBUNIT PROTEIN BL34M"/>
    <property type="match status" value="1"/>
</dbReference>
<dbReference type="EMBL" id="JH767226">
    <property type="protein sequence ID" value="EQC26642.1"/>
    <property type="molecule type" value="Genomic_DNA"/>
</dbReference>
<dbReference type="InterPro" id="IPR020939">
    <property type="entry name" value="Ribosomal_bL34_CS"/>
</dbReference>
<dbReference type="OMA" id="ECPEMND"/>
<dbReference type="GeneID" id="19956308"/>
<sequence length="119" mass="13468">MLRFARPFLRAVAVPRSLAPVRSMSTFDMFAPSQSVLPIQASFGMTIPQVPTTSMIIPTVMECPEMNDTMGPILAIKRTYQPSVLRRKRKFGFRVRKASLGGRKVLNNRFLKGRKRLSL</sequence>
<keyword evidence="2" id="KW-0689">Ribosomal protein</keyword>
<dbReference type="RefSeq" id="XP_008619980.1">
    <property type="nucleotide sequence ID" value="XM_008621758.1"/>
</dbReference>
<evidence type="ECO:0000313" key="5">
    <source>
        <dbReference type="EMBL" id="EQC26642.1"/>
    </source>
</evidence>
<dbReference type="OrthoDB" id="431691at2759"/>
<dbReference type="InterPro" id="IPR000271">
    <property type="entry name" value="Ribosomal_bL34"/>
</dbReference>
<proteinExistence type="inferred from homology"/>
<reference evidence="5 6" key="1">
    <citation type="submission" date="2012-04" db="EMBL/GenBank/DDBJ databases">
        <title>The Genome Sequence of Saprolegnia declina VS20.</title>
        <authorList>
            <consortium name="The Broad Institute Genome Sequencing Platform"/>
            <person name="Russ C."/>
            <person name="Nusbaum C."/>
            <person name="Tyler B."/>
            <person name="van West P."/>
            <person name="Dieguez-Uribeondo J."/>
            <person name="de Bruijn I."/>
            <person name="Tripathy S."/>
            <person name="Jiang R."/>
            <person name="Young S.K."/>
            <person name="Zeng Q."/>
            <person name="Gargeya S."/>
            <person name="Fitzgerald M."/>
            <person name="Haas B."/>
            <person name="Abouelleil A."/>
            <person name="Alvarado L."/>
            <person name="Arachchi H.M."/>
            <person name="Berlin A."/>
            <person name="Chapman S.B."/>
            <person name="Goldberg J."/>
            <person name="Griggs A."/>
            <person name="Gujja S."/>
            <person name="Hansen M."/>
            <person name="Howarth C."/>
            <person name="Imamovic A."/>
            <person name="Larimer J."/>
            <person name="McCowen C."/>
            <person name="Montmayeur A."/>
            <person name="Murphy C."/>
            <person name="Neiman D."/>
            <person name="Pearson M."/>
            <person name="Priest M."/>
            <person name="Roberts A."/>
            <person name="Saif S."/>
            <person name="Shea T."/>
            <person name="Sisk P."/>
            <person name="Sykes S."/>
            <person name="Wortman J."/>
            <person name="Nusbaum C."/>
            <person name="Birren B."/>
        </authorList>
    </citation>
    <scope>NUCLEOTIDE SEQUENCE [LARGE SCALE GENOMIC DNA]</scope>
    <source>
        <strain evidence="5 6">VS20</strain>
    </source>
</reference>
<dbReference type="PANTHER" id="PTHR14503">
    <property type="entry name" value="MITOCHONDRIAL RIBOSOMAL PROTEIN 34 FAMILY MEMBER"/>
    <property type="match status" value="1"/>
</dbReference>
<dbReference type="AlphaFoldDB" id="T0RAQ0"/>
<organism evidence="5 6">
    <name type="scientific">Saprolegnia diclina (strain VS20)</name>
    <dbReference type="NCBI Taxonomy" id="1156394"/>
    <lineage>
        <taxon>Eukaryota</taxon>
        <taxon>Sar</taxon>
        <taxon>Stramenopiles</taxon>
        <taxon>Oomycota</taxon>
        <taxon>Saprolegniomycetes</taxon>
        <taxon>Saprolegniales</taxon>
        <taxon>Saprolegniaceae</taxon>
        <taxon>Saprolegnia</taxon>
    </lineage>
</organism>
<dbReference type="GO" id="GO:0005762">
    <property type="term" value="C:mitochondrial large ribosomal subunit"/>
    <property type="evidence" value="ECO:0007669"/>
    <property type="project" value="TreeGrafter"/>
</dbReference>
<dbReference type="Gene3D" id="1.10.287.3980">
    <property type="match status" value="1"/>
</dbReference>
<evidence type="ECO:0000256" key="3">
    <source>
        <dbReference type="ARBA" id="ARBA00023274"/>
    </source>
</evidence>
<dbReference type="VEuPathDB" id="FungiDB:SDRG_15581"/>
<keyword evidence="3" id="KW-0687">Ribonucleoprotein</keyword>
<evidence type="ECO:0000256" key="4">
    <source>
        <dbReference type="ARBA" id="ARBA00035274"/>
    </source>
</evidence>
<evidence type="ECO:0000313" key="6">
    <source>
        <dbReference type="Proteomes" id="UP000030762"/>
    </source>
</evidence>
<dbReference type="InParanoid" id="T0RAQ0"/>
<dbReference type="STRING" id="1156394.T0RAQ0"/>
<name>T0RAQ0_SAPDV</name>
<dbReference type="HAMAP" id="MF_00391">
    <property type="entry name" value="Ribosomal_bL34"/>
    <property type="match status" value="1"/>
</dbReference>
<dbReference type="GO" id="GO:0006412">
    <property type="term" value="P:translation"/>
    <property type="evidence" value="ECO:0007669"/>
    <property type="project" value="InterPro"/>
</dbReference>